<dbReference type="Gene3D" id="3.90.1150.10">
    <property type="entry name" value="Aspartate Aminotransferase, domain 1"/>
    <property type="match status" value="1"/>
</dbReference>
<organism evidence="3 4">
    <name type="scientific">Muiribacterium halophilum</name>
    <dbReference type="NCBI Taxonomy" id="2053465"/>
    <lineage>
        <taxon>Bacteria</taxon>
        <taxon>Candidatus Muiribacteriota</taxon>
        <taxon>Candidatus Muiribacteriia</taxon>
        <taxon>Candidatus Muiribacteriales</taxon>
        <taxon>Candidatus Muiribacteriaceae</taxon>
        <taxon>Candidatus Muiribacterium</taxon>
    </lineage>
</organism>
<dbReference type="InterPro" id="IPR015421">
    <property type="entry name" value="PyrdxlP-dep_Trfase_major"/>
</dbReference>
<dbReference type="PANTHER" id="PTHR42806:SF1">
    <property type="entry name" value="GLYCINE DEHYDROGENASE (DECARBOXYLATING)"/>
    <property type="match status" value="1"/>
</dbReference>
<dbReference type="Pfam" id="PF02347">
    <property type="entry name" value="GDC-P"/>
    <property type="match status" value="1"/>
</dbReference>
<feature type="domain" description="Glycine cleavage system P-protein N-terminal" evidence="2">
    <location>
        <begin position="2"/>
        <end position="184"/>
    </location>
</feature>
<dbReference type="GO" id="GO:0009116">
    <property type="term" value="P:nucleoside metabolic process"/>
    <property type="evidence" value="ECO:0007669"/>
    <property type="project" value="InterPro"/>
</dbReference>
<dbReference type="Proteomes" id="UP000234857">
    <property type="component" value="Unassembled WGS sequence"/>
</dbReference>
<dbReference type="GO" id="GO:0004375">
    <property type="term" value="F:glycine dehydrogenase (decarboxylating) activity"/>
    <property type="evidence" value="ECO:0007669"/>
    <property type="project" value="InterPro"/>
</dbReference>
<accession>A0A2N5ZEC7</accession>
<gene>
    <name evidence="3" type="ORF">C0601_08510</name>
</gene>
<name>A0A2N5ZEC7_MUIH1</name>
<dbReference type="InterPro" id="IPR049315">
    <property type="entry name" value="GDC-P_N"/>
</dbReference>
<dbReference type="Gene3D" id="3.40.640.10">
    <property type="entry name" value="Type I PLP-dependent aspartate aminotransferase-like (Major domain)"/>
    <property type="match status" value="1"/>
</dbReference>
<evidence type="ECO:0000313" key="4">
    <source>
        <dbReference type="Proteomes" id="UP000234857"/>
    </source>
</evidence>
<keyword evidence="1" id="KW-0560">Oxidoreductase</keyword>
<dbReference type="InterPro" id="IPR023010">
    <property type="entry name" value="GcvPA"/>
</dbReference>
<sequence length="189" mass="21381">MVAGEAQNMGNYPGFGGPLLGFLATTKKLLRKLPGRIVGLSEDVDGKKAYVLTLQAREQHIRRQTATSNICSNEALCATRSTIYMALLGKQGLSQLALYNMERTERLIEIFKRFGFKERFQTPYFNENVLYHEKIDETFERLTEKGLVCGILLKDHLGDDFKNCILICGTEKLTDKKLEKVSSILKEVL</sequence>
<dbReference type="PANTHER" id="PTHR42806">
    <property type="entry name" value="GLYCINE CLEAVAGE SYSTEM P-PROTEIN"/>
    <property type="match status" value="1"/>
</dbReference>
<proteinExistence type="predicted"/>
<reference evidence="3 4" key="1">
    <citation type="submission" date="2017-11" db="EMBL/GenBank/DDBJ databases">
        <title>Genome-resolved metagenomics identifies genetic mobility, metabolic interactions, and unexpected diversity in perchlorate-reducing communities.</title>
        <authorList>
            <person name="Barnum T.P."/>
            <person name="Figueroa I.A."/>
            <person name="Carlstrom C.I."/>
            <person name="Lucas L.N."/>
            <person name="Engelbrektson A.L."/>
            <person name="Coates J.D."/>
        </authorList>
    </citation>
    <scope>NUCLEOTIDE SEQUENCE [LARGE SCALE GENOMIC DNA]</scope>
    <source>
        <strain evidence="3">BM706</strain>
    </source>
</reference>
<dbReference type="InterPro" id="IPR015422">
    <property type="entry name" value="PyrdxlP-dep_Trfase_small"/>
</dbReference>
<evidence type="ECO:0000256" key="1">
    <source>
        <dbReference type="ARBA" id="ARBA00023002"/>
    </source>
</evidence>
<dbReference type="AlphaFoldDB" id="A0A2N5ZEC7"/>
<dbReference type="EMBL" id="PKTG01000097">
    <property type="protein sequence ID" value="PLX17009.1"/>
    <property type="molecule type" value="Genomic_DNA"/>
</dbReference>
<protein>
    <recommendedName>
        <fullName evidence="2">Glycine cleavage system P-protein N-terminal domain-containing protein</fullName>
    </recommendedName>
</protein>
<comment type="caution">
    <text evidence="3">The sequence shown here is derived from an EMBL/GenBank/DDBJ whole genome shotgun (WGS) entry which is preliminary data.</text>
</comment>
<dbReference type="InterPro" id="IPR015424">
    <property type="entry name" value="PyrdxlP-dep_Trfase"/>
</dbReference>
<evidence type="ECO:0000259" key="2">
    <source>
        <dbReference type="Pfam" id="PF02347"/>
    </source>
</evidence>
<evidence type="ECO:0000313" key="3">
    <source>
        <dbReference type="EMBL" id="PLX17009.1"/>
    </source>
</evidence>
<dbReference type="SUPFAM" id="SSF53383">
    <property type="entry name" value="PLP-dependent transferases"/>
    <property type="match status" value="1"/>
</dbReference>